<gene>
    <name evidence="3" type="ORF">AMECASPLE_013160</name>
</gene>
<sequence>MARGPNHTPSQSPPPPPPIKSKSSSASNVLETTYLTFCSATCVHVSVQTACDQLGAAGSLTQSKRSKNSTVACVHLRILKLFSFYFFFFLLCSRFYPKRLVLFTHAQK</sequence>
<protein>
    <submittedName>
        <fullName evidence="3">Uncharacterized protein</fullName>
    </submittedName>
</protein>
<evidence type="ECO:0000313" key="4">
    <source>
        <dbReference type="Proteomes" id="UP001469553"/>
    </source>
</evidence>
<keyword evidence="2" id="KW-0472">Membrane</keyword>
<comment type="caution">
    <text evidence="3">The sequence shown here is derived from an EMBL/GenBank/DDBJ whole genome shotgun (WGS) entry which is preliminary data.</text>
</comment>
<evidence type="ECO:0000256" key="1">
    <source>
        <dbReference type="SAM" id="MobiDB-lite"/>
    </source>
</evidence>
<organism evidence="3 4">
    <name type="scientific">Ameca splendens</name>
    <dbReference type="NCBI Taxonomy" id="208324"/>
    <lineage>
        <taxon>Eukaryota</taxon>
        <taxon>Metazoa</taxon>
        <taxon>Chordata</taxon>
        <taxon>Craniata</taxon>
        <taxon>Vertebrata</taxon>
        <taxon>Euteleostomi</taxon>
        <taxon>Actinopterygii</taxon>
        <taxon>Neopterygii</taxon>
        <taxon>Teleostei</taxon>
        <taxon>Neoteleostei</taxon>
        <taxon>Acanthomorphata</taxon>
        <taxon>Ovalentaria</taxon>
        <taxon>Atherinomorphae</taxon>
        <taxon>Cyprinodontiformes</taxon>
        <taxon>Goodeidae</taxon>
        <taxon>Ameca</taxon>
    </lineage>
</organism>
<keyword evidence="2" id="KW-1133">Transmembrane helix</keyword>
<name>A0ABV0ZA47_9TELE</name>
<feature type="region of interest" description="Disordered" evidence="1">
    <location>
        <begin position="1"/>
        <end position="25"/>
    </location>
</feature>
<feature type="transmembrane region" description="Helical" evidence="2">
    <location>
        <begin position="74"/>
        <end position="96"/>
    </location>
</feature>
<keyword evidence="2" id="KW-0812">Transmembrane</keyword>
<accession>A0ABV0ZA47</accession>
<dbReference type="Proteomes" id="UP001469553">
    <property type="component" value="Unassembled WGS sequence"/>
</dbReference>
<reference evidence="3 4" key="1">
    <citation type="submission" date="2021-06" db="EMBL/GenBank/DDBJ databases">
        <authorList>
            <person name="Palmer J.M."/>
        </authorList>
    </citation>
    <scope>NUCLEOTIDE SEQUENCE [LARGE SCALE GENOMIC DNA]</scope>
    <source>
        <strain evidence="3 4">AS_MEX2019</strain>
        <tissue evidence="3">Muscle</tissue>
    </source>
</reference>
<proteinExistence type="predicted"/>
<evidence type="ECO:0000313" key="3">
    <source>
        <dbReference type="EMBL" id="MEQ2303087.1"/>
    </source>
</evidence>
<keyword evidence="4" id="KW-1185">Reference proteome</keyword>
<dbReference type="EMBL" id="JAHRIP010057280">
    <property type="protein sequence ID" value="MEQ2303087.1"/>
    <property type="molecule type" value="Genomic_DNA"/>
</dbReference>
<evidence type="ECO:0000256" key="2">
    <source>
        <dbReference type="SAM" id="Phobius"/>
    </source>
</evidence>